<evidence type="ECO:0000313" key="2">
    <source>
        <dbReference type="Proteomes" id="UP000324222"/>
    </source>
</evidence>
<proteinExistence type="predicted"/>
<dbReference type="Proteomes" id="UP000324222">
    <property type="component" value="Unassembled WGS sequence"/>
</dbReference>
<dbReference type="AlphaFoldDB" id="A0A5B7G0S7"/>
<dbReference type="EMBL" id="VSRR010010041">
    <property type="protein sequence ID" value="MPC51217.1"/>
    <property type="molecule type" value="Genomic_DNA"/>
</dbReference>
<sequence length="17" mass="2024">MSMRFTSEIGLFMMKIT</sequence>
<reference evidence="1 2" key="1">
    <citation type="submission" date="2019-05" db="EMBL/GenBank/DDBJ databases">
        <title>Another draft genome of Portunus trituberculatus and its Hox gene families provides insights of decapod evolution.</title>
        <authorList>
            <person name="Jeong J.-H."/>
            <person name="Song I."/>
            <person name="Kim S."/>
            <person name="Choi T."/>
            <person name="Kim D."/>
            <person name="Ryu S."/>
            <person name="Kim W."/>
        </authorList>
    </citation>
    <scope>NUCLEOTIDE SEQUENCE [LARGE SCALE GENOMIC DNA]</scope>
    <source>
        <tissue evidence="1">Muscle</tissue>
    </source>
</reference>
<gene>
    <name evidence="1" type="ORF">E2C01_045060</name>
</gene>
<evidence type="ECO:0000313" key="1">
    <source>
        <dbReference type="EMBL" id="MPC51217.1"/>
    </source>
</evidence>
<protein>
    <submittedName>
        <fullName evidence="1">Uncharacterized protein</fullName>
    </submittedName>
</protein>
<name>A0A5B7G0S7_PORTR</name>
<keyword evidence="2" id="KW-1185">Reference proteome</keyword>
<organism evidence="1 2">
    <name type="scientific">Portunus trituberculatus</name>
    <name type="common">Swimming crab</name>
    <name type="synonym">Neptunus trituberculatus</name>
    <dbReference type="NCBI Taxonomy" id="210409"/>
    <lineage>
        <taxon>Eukaryota</taxon>
        <taxon>Metazoa</taxon>
        <taxon>Ecdysozoa</taxon>
        <taxon>Arthropoda</taxon>
        <taxon>Crustacea</taxon>
        <taxon>Multicrustacea</taxon>
        <taxon>Malacostraca</taxon>
        <taxon>Eumalacostraca</taxon>
        <taxon>Eucarida</taxon>
        <taxon>Decapoda</taxon>
        <taxon>Pleocyemata</taxon>
        <taxon>Brachyura</taxon>
        <taxon>Eubrachyura</taxon>
        <taxon>Portunoidea</taxon>
        <taxon>Portunidae</taxon>
        <taxon>Portuninae</taxon>
        <taxon>Portunus</taxon>
    </lineage>
</organism>
<comment type="caution">
    <text evidence="1">The sequence shown here is derived from an EMBL/GenBank/DDBJ whole genome shotgun (WGS) entry which is preliminary data.</text>
</comment>
<accession>A0A5B7G0S7</accession>